<evidence type="ECO:0000313" key="1">
    <source>
        <dbReference type="EMBL" id="AGC34546.1"/>
    </source>
</evidence>
<dbReference type="KEGG" id="vg:16151484"/>
<proteinExistence type="predicted"/>
<accession>R9QSS2</accession>
<dbReference type="Proteomes" id="UP000014319">
    <property type="component" value="Genome"/>
</dbReference>
<dbReference type="InterPro" id="IPR027417">
    <property type="entry name" value="P-loop_NTPase"/>
</dbReference>
<evidence type="ECO:0000313" key="2">
    <source>
        <dbReference type="Proteomes" id="UP000014319"/>
    </source>
</evidence>
<gene>
    <name evidence="1" type="primary">1</name>
    <name evidence="1" type="ORF">HSTV1_1</name>
</gene>
<dbReference type="GeneID" id="16151484"/>
<dbReference type="RefSeq" id="YP_008083051.1">
    <property type="nucleotide sequence ID" value="NC_021471.1"/>
</dbReference>
<dbReference type="OrthoDB" id="30231at10239"/>
<reference evidence="1 2" key="1">
    <citation type="journal article" date="2013" name="Proc. Natl. Acad. Sci. U.S.A.">
        <title>Structure of the archaeal head-tailed virus HSTV-1 completes the HK97 fold story.</title>
        <authorList>
            <person name="Pietila M.K."/>
            <person name="Laurinmaki P."/>
            <person name="Russell D.A."/>
            <person name="Ko C.C."/>
            <person name="Jacobs-Sera D."/>
            <person name="Hendrix R.W."/>
            <person name="Bamford D.H."/>
            <person name="Butcher S.J."/>
        </authorList>
    </citation>
    <scope>NUCLEOTIDE SEQUENCE [LARGE SCALE GENOMIC DNA]</scope>
</reference>
<dbReference type="Gene3D" id="3.30.420.280">
    <property type="match status" value="1"/>
</dbReference>
<organism evidence="1 2">
    <name type="scientific">Haloarcula sinaiiensis tailed virus 1</name>
    <dbReference type="NCBI Taxonomy" id="1262530"/>
    <lineage>
        <taxon>Viruses</taxon>
        <taxon>Duplodnaviria</taxon>
        <taxon>Heunggongvirae</taxon>
        <taxon>Uroviricota</taxon>
        <taxon>Caudoviricetes</taxon>
        <taxon>Kirjokansivirales</taxon>
        <taxon>Shortaselviridae</taxon>
        <taxon>Lonfivirus</taxon>
        <taxon>Lonfivirus codicilli</taxon>
        <taxon>Lonfivirus HSTV1</taxon>
    </lineage>
</organism>
<dbReference type="Gene3D" id="3.40.50.300">
    <property type="entry name" value="P-loop containing nucleotide triphosphate hydrolases"/>
    <property type="match status" value="1"/>
</dbReference>
<protein>
    <submittedName>
        <fullName evidence="1">Terminase large subunit</fullName>
    </submittedName>
</protein>
<sequence>MSADSNNSATIGGSYWDAQLRTFDALESGQFDLVVFRVGYAGGKTLTGCDWIHSVAVQYDGSDNLVMAPDYAKGGPATYKTFFERLPGENTVPAKGGDPEHSPIVSDYNAVDKRLTYINGSVARLGSADKWNRYAGSEFNAIYCDEPAHYDTTDLYDLVEMLTSRQRTQQGPNVMLWTSTGAGFNDYYDITERKIAYDEDGNEIDLPWRDALKVIVGDSRNNPFLPEDAQAKLRRQFEGTSREAQALAGGFAAPTGLVYGSFSRERHVRPADDLRERCDSWRVYGYDHGWDDPRVVLEVGKTEYDQLAVLDEFYREGVEYQRAVDWLTENDKPRGTVYAESEPEHQKAFTKAGYRAEPATKDLDEGIPAVRKRLDWEDDPQDRPGLVIADSCTNTIRELLDYQEEEVGSAGAVDHAADSLRYVVMGVDGESLEAGGEVIEW</sequence>
<dbReference type="Pfam" id="PF03237">
    <property type="entry name" value="Terminase_6N"/>
    <property type="match status" value="1"/>
</dbReference>
<name>R9QSS2_9CAUD</name>
<keyword evidence="2" id="KW-1185">Reference proteome</keyword>
<dbReference type="EMBL" id="KC117378">
    <property type="protein sequence ID" value="AGC34546.1"/>
    <property type="molecule type" value="Genomic_DNA"/>
</dbReference>